<dbReference type="Proteomes" id="UP001501251">
    <property type="component" value="Unassembled WGS sequence"/>
</dbReference>
<dbReference type="EMBL" id="BAABAQ010000002">
    <property type="protein sequence ID" value="GAA4184400.1"/>
    <property type="molecule type" value="Genomic_DNA"/>
</dbReference>
<evidence type="ECO:0008006" key="4">
    <source>
        <dbReference type="Google" id="ProtNLM"/>
    </source>
</evidence>
<name>A0ABP8AIE5_9ACTN</name>
<keyword evidence="3" id="KW-1185">Reference proteome</keyword>
<proteinExistence type="predicted"/>
<comment type="caution">
    <text evidence="2">The sequence shown here is derived from an EMBL/GenBank/DDBJ whole genome shotgun (WGS) entry which is preliminary data.</text>
</comment>
<protein>
    <recommendedName>
        <fullName evidence="4">Secreted protein</fullName>
    </recommendedName>
</protein>
<reference evidence="3" key="1">
    <citation type="journal article" date="2019" name="Int. J. Syst. Evol. Microbiol.">
        <title>The Global Catalogue of Microorganisms (GCM) 10K type strain sequencing project: providing services to taxonomists for standard genome sequencing and annotation.</title>
        <authorList>
            <consortium name="The Broad Institute Genomics Platform"/>
            <consortium name="The Broad Institute Genome Sequencing Center for Infectious Disease"/>
            <person name="Wu L."/>
            <person name="Ma J."/>
        </authorList>
    </citation>
    <scope>NUCLEOTIDE SEQUENCE [LARGE SCALE GENOMIC DNA]</scope>
    <source>
        <strain evidence="3">JCM 17388</strain>
    </source>
</reference>
<gene>
    <name evidence="2" type="ORF">GCM10022252_13220</name>
</gene>
<feature type="region of interest" description="Disordered" evidence="1">
    <location>
        <begin position="53"/>
        <end position="86"/>
    </location>
</feature>
<evidence type="ECO:0000313" key="3">
    <source>
        <dbReference type="Proteomes" id="UP001501251"/>
    </source>
</evidence>
<organism evidence="2 3">
    <name type="scientific">Streptosporangium oxazolinicum</name>
    <dbReference type="NCBI Taxonomy" id="909287"/>
    <lineage>
        <taxon>Bacteria</taxon>
        <taxon>Bacillati</taxon>
        <taxon>Actinomycetota</taxon>
        <taxon>Actinomycetes</taxon>
        <taxon>Streptosporangiales</taxon>
        <taxon>Streptosporangiaceae</taxon>
        <taxon>Streptosporangium</taxon>
    </lineage>
</organism>
<evidence type="ECO:0000313" key="2">
    <source>
        <dbReference type="EMBL" id="GAA4184400.1"/>
    </source>
</evidence>
<dbReference type="RefSeq" id="WP_344916014.1">
    <property type="nucleotide sequence ID" value="NZ_BAABAQ010000002.1"/>
</dbReference>
<sequence>MRRSLVVPVAIIGALLAVAGLAAAAVVLVFAVPDSASREVGVGASPGLVGSLPSPTPVAGTGMATVPEENPGESADEDEEEFEERLAAGRARPLKISQATRDKLAAASRAVDGPSAESARVTAGGVIYYGVVYGESEAADTYYVVALLNKLHFWTREGRGDWRFEGDYDARGCAPPVPTSMYAAWGLSFSTQEPGEYQLCRE</sequence>
<evidence type="ECO:0000256" key="1">
    <source>
        <dbReference type="SAM" id="MobiDB-lite"/>
    </source>
</evidence>
<feature type="compositionally biased region" description="Acidic residues" evidence="1">
    <location>
        <begin position="70"/>
        <end position="83"/>
    </location>
</feature>
<accession>A0ABP8AIE5</accession>